<keyword evidence="2 11" id="KW-0813">Transport</keyword>
<gene>
    <name evidence="11" type="primary">nhaA</name>
    <name evidence="12" type="ORF">SAMN04488242_0322</name>
</gene>
<feature type="transmembrane region" description="Helical" evidence="11">
    <location>
        <begin position="390"/>
        <end position="410"/>
    </location>
</feature>
<feature type="transmembrane region" description="Helical" evidence="11">
    <location>
        <begin position="32"/>
        <end position="54"/>
    </location>
</feature>
<dbReference type="OrthoDB" id="117402at2"/>
<feature type="transmembrane region" description="Helical" evidence="11">
    <location>
        <begin position="224"/>
        <end position="242"/>
    </location>
</feature>
<dbReference type="GO" id="GO:0015385">
    <property type="term" value="F:sodium:proton antiporter activity"/>
    <property type="evidence" value="ECO:0007669"/>
    <property type="project" value="UniProtKB-UniRule"/>
</dbReference>
<dbReference type="Proteomes" id="UP000199475">
    <property type="component" value="Unassembled WGS sequence"/>
</dbReference>
<dbReference type="Pfam" id="PF06965">
    <property type="entry name" value="Na_H_antiport_1"/>
    <property type="match status" value="1"/>
</dbReference>
<comment type="catalytic activity">
    <reaction evidence="11">
        <text>Na(+)(in) + 2 H(+)(out) = Na(+)(out) + 2 H(+)(in)</text>
        <dbReference type="Rhea" id="RHEA:29251"/>
        <dbReference type="ChEBI" id="CHEBI:15378"/>
        <dbReference type="ChEBI" id="CHEBI:29101"/>
    </reaction>
</comment>
<dbReference type="PANTHER" id="PTHR30341:SF0">
    <property type="entry name" value="NA(+)_H(+) ANTIPORTER NHAA"/>
    <property type="match status" value="1"/>
</dbReference>
<dbReference type="HAMAP" id="MF_01844">
    <property type="entry name" value="NhaA"/>
    <property type="match status" value="1"/>
</dbReference>
<dbReference type="GO" id="GO:0006885">
    <property type="term" value="P:regulation of pH"/>
    <property type="evidence" value="ECO:0007669"/>
    <property type="project" value="UniProtKB-UniRule"/>
</dbReference>
<evidence type="ECO:0000256" key="3">
    <source>
        <dbReference type="ARBA" id="ARBA00022449"/>
    </source>
</evidence>
<comment type="function">
    <text evidence="11">Na(+)/H(+) antiporter that extrudes sodium in exchange for external protons.</text>
</comment>
<evidence type="ECO:0000256" key="7">
    <source>
        <dbReference type="ARBA" id="ARBA00023053"/>
    </source>
</evidence>
<keyword evidence="6 11" id="KW-1133">Transmembrane helix</keyword>
<feature type="transmembrane region" description="Helical" evidence="11">
    <location>
        <begin position="172"/>
        <end position="191"/>
    </location>
</feature>
<evidence type="ECO:0000256" key="10">
    <source>
        <dbReference type="ARBA" id="ARBA00023201"/>
    </source>
</evidence>
<feature type="transmembrane region" description="Helical" evidence="11">
    <location>
        <begin position="197"/>
        <end position="217"/>
    </location>
</feature>
<evidence type="ECO:0000256" key="9">
    <source>
        <dbReference type="ARBA" id="ARBA00023136"/>
    </source>
</evidence>
<dbReference type="EMBL" id="FNGP01000001">
    <property type="protein sequence ID" value="SDL12481.1"/>
    <property type="molecule type" value="Genomic_DNA"/>
</dbReference>
<feature type="transmembrane region" description="Helical" evidence="11">
    <location>
        <begin position="286"/>
        <end position="308"/>
    </location>
</feature>
<feature type="transmembrane region" description="Helical" evidence="11">
    <location>
        <begin position="74"/>
        <end position="92"/>
    </location>
</feature>
<dbReference type="GO" id="GO:0005886">
    <property type="term" value="C:plasma membrane"/>
    <property type="evidence" value="ECO:0007669"/>
    <property type="project" value="UniProtKB-SubCell"/>
</dbReference>
<dbReference type="Gene3D" id="1.20.1530.10">
    <property type="entry name" value="Na+/H+ antiporter like domain"/>
    <property type="match status" value="1"/>
</dbReference>
<accession>A0A1G9HHJ6</accession>
<keyword evidence="13" id="KW-1185">Reference proteome</keyword>
<keyword evidence="10 11" id="KW-0739">Sodium transport</keyword>
<feature type="transmembrane region" description="Helical" evidence="11">
    <location>
        <begin position="320"/>
        <end position="341"/>
    </location>
</feature>
<dbReference type="InterPro" id="IPR004670">
    <property type="entry name" value="NhaA"/>
</dbReference>
<organism evidence="12 13">
    <name type="scientific">Tessaracoccus oleiagri</name>
    <dbReference type="NCBI Taxonomy" id="686624"/>
    <lineage>
        <taxon>Bacteria</taxon>
        <taxon>Bacillati</taxon>
        <taxon>Actinomycetota</taxon>
        <taxon>Actinomycetes</taxon>
        <taxon>Propionibacteriales</taxon>
        <taxon>Propionibacteriaceae</taxon>
        <taxon>Tessaracoccus</taxon>
    </lineage>
</organism>
<evidence type="ECO:0000256" key="11">
    <source>
        <dbReference type="HAMAP-Rule" id="MF_01844"/>
    </source>
</evidence>
<keyword evidence="9 11" id="KW-0472">Membrane</keyword>
<keyword evidence="3 11" id="KW-0050">Antiport</keyword>
<proteinExistence type="inferred from homology"/>
<evidence type="ECO:0000313" key="13">
    <source>
        <dbReference type="Proteomes" id="UP000199475"/>
    </source>
</evidence>
<evidence type="ECO:0000256" key="4">
    <source>
        <dbReference type="ARBA" id="ARBA00022475"/>
    </source>
</evidence>
<sequence>MSDPNATILSRGTFREYSRIEKTLTTQTMAGVLLLIAAAIALIFANTGVADAYFGLRDTYLGVDFGILNLRMSIGHWAADGLLAIFFFLVGLELKRQFVVGDLRNPGRALVPMAAAFGGVAVPALIYAAINLNGPEGAMNGWAIPAATDIAFAVAILALIGTHLPAALRTFLLTLAVVDDLIAITIIAIFYTDDLQLGYLAAAIVPLVLYGFLANRFEHWFHRWFTAAWLILLPIGVLVWALFYNSGIHATIAGVVLAFLVPVHTKEEHGVQYSLSETFEHRFKPISTILAVPIFAFFSAGVAVGGWSGLLESWTSTVTLGIIAGLVVGKIIGITGTTWLITRLKHANLDPDIKWVDLIGVAAIAGIGFTVSLLIGELSFPAGSDLQDYAKVGVLTASLLASLVGAILLIPRNRYYRTIEEKEHVDTNLDGVPDVFADDVDKRQR</sequence>
<keyword evidence="7 11" id="KW-0915">Sodium</keyword>
<keyword evidence="5 11" id="KW-0812">Transmembrane</keyword>
<dbReference type="RefSeq" id="WP_093248329.1">
    <property type="nucleotide sequence ID" value="NZ_FNGP01000001.1"/>
</dbReference>
<dbReference type="InterPro" id="IPR023171">
    <property type="entry name" value="Na/H_antiporter_dom_sf"/>
</dbReference>
<evidence type="ECO:0000256" key="2">
    <source>
        <dbReference type="ARBA" id="ARBA00022448"/>
    </source>
</evidence>
<keyword evidence="8 11" id="KW-0406">Ion transport</keyword>
<dbReference type="STRING" id="686624.SAMN04488242_0322"/>
<reference evidence="12 13" key="1">
    <citation type="submission" date="2016-10" db="EMBL/GenBank/DDBJ databases">
        <authorList>
            <person name="de Groot N.N."/>
        </authorList>
    </citation>
    <scope>NUCLEOTIDE SEQUENCE [LARGE SCALE GENOMIC DNA]</scope>
    <source>
        <strain evidence="12 13">CGMCC 1.9159</strain>
    </source>
</reference>
<evidence type="ECO:0000256" key="5">
    <source>
        <dbReference type="ARBA" id="ARBA00022692"/>
    </source>
</evidence>
<evidence type="ECO:0000313" key="12">
    <source>
        <dbReference type="EMBL" id="SDL12481.1"/>
    </source>
</evidence>
<dbReference type="NCBIfam" id="TIGR00773">
    <property type="entry name" value="NhaA"/>
    <property type="match status" value="1"/>
</dbReference>
<feature type="transmembrane region" description="Helical" evidence="11">
    <location>
        <begin position="248"/>
        <end position="265"/>
    </location>
</feature>
<protein>
    <recommendedName>
        <fullName evidence="11">Na(+)/H(+) antiporter NhaA</fullName>
    </recommendedName>
    <alternativeName>
        <fullName evidence="11">Sodium/proton antiporter NhaA</fullName>
    </alternativeName>
</protein>
<evidence type="ECO:0000256" key="1">
    <source>
        <dbReference type="ARBA" id="ARBA00004429"/>
    </source>
</evidence>
<feature type="transmembrane region" description="Helical" evidence="11">
    <location>
        <begin position="113"/>
        <end position="130"/>
    </location>
</feature>
<comment type="subcellular location">
    <subcellularLocation>
        <location evidence="1">Cell inner membrane</location>
        <topology evidence="1">Multi-pass membrane protein</topology>
    </subcellularLocation>
    <subcellularLocation>
        <location evidence="11">Cell membrane</location>
        <topology evidence="11">Multi-pass membrane protein</topology>
    </subcellularLocation>
</comment>
<name>A0A1G9HHJ6_9ACTN</name>
<feature type="transmembrane region" description="Helical" evidence="11">
    <location>
        <begin position="353"/>
        <end position="375"/>
    </location>
</feature>
<keyword evidence="4 11" id="KW-1003">Cell membrane</keyword>
<evidence type="ECO:0000256" key="6">
    <source>
        <dbReference type="ARBA" id="ARBA00022989"/>
    </source>
</evidence>
<comment type="similarity">
    <text evidence="11">Belongs to the NhaA Na(+)/H(+) (TC 2.A.33) antiporter family.</text>
</comment>
<evidence type="ECO:0000256" key="8">
    <source>
        <dbReference type="ARBA" id="ARBA00023065"/>
    </source>
</evidence>
<dbReference type="PANTHER" id="PTHR30341">
    <property type="entry name" value="SODIUM ION/PROTON ANTIPORTER NHAA-RELATED"/>
    <property type="match status" value="1"/>
</dbReference>
<feature type="transmembrane region" description="Helical" evidence="11">
    <location>
        <begin position="142"/>
        <end position="160"/>
    </location>
</feature>
<dbReference type="AlphaFoldDB" id="A0A1G9HHJ6"/>